<dbReference type="InterPro" id="IPR017853">
    <property type="entry name" value="GH"/>
</dbReference>
<comment type="caution">
    <text evidence="16">The sequence shown here is derived from an EMBL/GenBank/DDBJ whole genome shotgun (WGS) entry which is preliminary data.</text>
</comment>
<evidence type="ECO:0000256" key="11">
    <source>
        <dbReference type="RuleBase" id="RU003615"/>
    </source>
</evidence>
<organism evidence="16 17">
    <name type="scientific">Halomonas elongata</name>
    <dbReference type="NCBI Taxonomy" id="2746"/>
    <lineage>
        <taxon>Bacteria</taxon>
        <taxon>Pseudomonadati</taxon>
        <taxon>Pseudomonadota</taxon>
        <taxon>Gammaproteobacteria</taxon>
        <taxon>Oceanospirillales</taxon>
        <taxon>Halomonadaceae</taxon>
        <taxon>Halomonas</taxon>
    </lineage>
</organism>
<evidence type="ECO:0000313" key="16">
    <source>
        <dbReference type="EMBL" id="OBX34954.1"/>
    </source>
</evidence>
<comment type="similarity">
    <text evidence="3 11">Belongs to the glycosyl hydrolase 13 family.</text>
</comment>
<dbReference type="EC" id="3.2.1.1" evidence="4 12"/>
<protein>
    <recommendedName>
        <fullName evidence="5 12">Alpha-amylase</fullName>
        <ecNumber evidence="4 12">3.2.1.1</ecNumber>
    </recommendedName>
</protein>
<evidence type="ECO:0000256" key="10">
    <source>
        <dbReference type="ARBA" id="ARBA00023295"/>
    </source>
</evidence>
<keyword evidence="10 12" id="KW-0326">Glycosidase</keyword>
<dbReference type="CDD" id="cd05810">
    <property type="entry name" value="CBM20_alpha_MTH"/>
    <property type="match status" value="1"/>
</dbReference>
<reference evidence="16 17" key="1">
    <citation type="submission" date="2016-06" db="EMBL/GenBank/DDBJ databases">
        <title>Genome sequence of halotolerant plant growth promoting strain of Halomonas elongata HEK1 isolated from salterns of Rann of Kutch, Gujarat, India.</title>
        <authorList>
            <person name="Gaba S."/>
            <person name="Singh R.N."/>
            <person name="Abrol S."/>
            <person name="Kaushik R."/>
            <person name="Saxena A.K."/>
        </authorList>
    </citation>
    <scope>NUCLEOTIDE SEQUENCE [LARGE SCALE GENOMIC DNA]</scope>
    <source>
        <strain evidence="16 17">HEK1</strain>
    </source>
</reference>
<dbReference type="InterPro" id="IPR031319">
    <property type="entry name" value="A-amylase_C"/>
</dbReference>
<keyword evidence="7 12" id="KW-0378">Hydrolase</keyword>
<keyword evidence="9 12" id="KW-0119">Carbohydrate metabolism</keyword>
<dbReference type="InterPro" id="IPR006048">
    <property type="entry name" value="A-amylase/branching_C"/>
</dbReference>
<dbReference type="Pfam" id="PF00686">
    <property type="entry name" value="CBM_20"/>
    <property type="match status" value="1"/>
</dbReference>
<proteinExistence type="inferred from homology"/>
<comment type="catalytic activity">
    <reaction evidence="1 12">
        <text>Endohydrolysis of (1-&gt;4)-alpha-D-glucosidic linkages in polysaccharides containing three or more (1-&gt;4)-alpha-linked D-glucose units.</text>
        <dbReference type="EC" id="3.2.1.1"/>
    </reaction>
</comment>
<evidence type="ECO:0000256" key="3">
    <source>
        <dbReference type="ARBA" id="ARBA00008061"/>
    </source>
</evidence>
<dbReference type="Pfam" id="PF02806">
    <property type="entry name" value="Alpha-amylase_C"/>
    <property type="match status" value="1"/>
</dbReference>
<dbReference type="SMART" id="SM00642">
    <property type="entry name" value="Aamy"/>
    <property type="match status" value="1"/>
</dbReference>
<dbReference type="InterPro" id="IPR013784">
    <property type="entry name" value="Carb-bd-like_fold"/>
</dbReference>
<evidence type="ECO:0000256" key="9">
    <source>
        <dbReference type="ARBA" id="ARBA00023277"/>
    </source>
</evidence>
<feature type="domain" description="CBM20" evidence="15">
    <location>
        <begin position="469"/>
        <end position="573"/>
    </location>
</feature>
<keyword evidence="8" id="KW-0106">Calcium</keyword>
<dbReference type="SMART" id="SM00632">
    <property type="entry name" value="Aamy_C"/>
    <property type="match status" value="1"/>
</dbReference>
<evidence type="ECO:0000256" key="4">
    <source>
        <dbReference type="ARBA" id="ARBA00012595"/>
    </source>
</evidence>
<dbReference type="Gene3D" id="2.60.40.10">
    <property type="entry name" value="Immunoglobulins"/>
    <property type="match status" value="1"/>
</dbReference>
<dbReference type="CDD" id="cd11317">
    <property type="entry name" value="AmyAc_bac_euk_AmyA"/>
    <property type="match status" value="1"/>
</dbReference>
<evidence type="ECO:0000256" key="6">
    <source>
        <dbReference type="ARBA" id="ARBA00022723"/>
    </source>
</evidence>
<gene>
    <name evidence="16" type="primary">amy</name>
    <name evidence="16" type="ORF">A8U91_04017</name>
</gene>
<dbReference type="Proteomes" id="UP000092504">
    <property type="component" value="Unassembled WGS sequence"/>
</dbReference>
<dbReference type="SUPFAM" id="SSF49452">
    <property type="entry name" value="Starch-binding domain-like"/>
    <property type="match status" value="1"/>
</dbReference>
<keyword evidence="6" id="KW-0479">Metal-binding</keyword>
<dbReference type="SUPFAM" id="SSF51445">
    <property type="entry name" value="(Trans)glycosidases"/>
    <property type="match status" value="1"/>
</dbReference>
<dbReference type="InterPro" id="IPR006047">
    <property type="entry name" value="GH13_cat_dom"/>
</dbReference>
<dbReference type="GO" id="GO:2001070">
    <property type="term" value="F:starch binding"/>
    <property type="evidence" value="ECO:0007669"/>
    <property type="project" value="InterPro"/>
</dbReference>
<comment type="cofactor">
    <cofactor evidence="2">
        <name>Ca(2+)</name>
        <dbReference type="ChEBI" id="CHEBI:29108"/>
    </cofactor>
</comment>
<dbReference type="EMBL" id="MAJD01000002">
    <property type="protein sequence ID" value="OBX34954.1"/>
    <property type="molecule type" value="Genomic_DNA"/>
</dbReference>
<feature type="chain" id="PRO_5008611238" description="Alpha-amylase" evidence="14">
    <location>
        <begin position="32"/>
        <end position="573"/>
    </location>
</feature>
<dbReference type="InterPro" id="IPR002044">
    <property type="entry name" value="CBM20"/>
</dbReference>
<feature type="signal peptide" evidence="14">
    <location>
        <begin position="1"/>
        <end position="31"/>
    </location>
</feature>
<dbReference type="GO" id="GO:0046872">
    <property type="term" value="F:metal ion binding"/>
    <property type="evidence" value="ECO:0007669"/>
    <property type="project" value="UniProtKB-KW"/>
</dbReference>
<keyword evidence="14" id="KW-0732">Signal</keyword>
<dbReference type="InterPro" id="IPR013783">
    <property type="entry name" value="Ig-like_fold"/>
</dbReference>
<dbReference type="PATRIC" id="fig|2746.7.peg.4135"/>
<dbReference type="PANTHER" id="PTHR43447">
    <property type="entry name" value="ALPHA-AMYLASE"/>
    <property type="match status" value="1"/>
</dbReference>
<dbReference type="Pfam" id="PF00128">
    <property type="entry name" value="Alpha-amylase"/>
    <property type="match status" value="1"/>
</dbReference>
<accession>A0A1B8NY83</accession>
<evidence type="ECO:0000256" key="13">
    <source>
        <dbReference type="SAM" id="MobiDB-lite"/>
    </source>
</evidence>
<evidence type="ECO:0000256" key="2">
    <source>
        <dbReference type="ARBA" id="ARBA00001913"/>
    </source>
</evidence>
<dbReference type="SMART" id="SM01065">
    <property type="entry name" value="CBM_2"/>
    <property type="match status" value="1"/>
</dbReference>
<feature type="compositionally biased region" description="Polar residues" evidence="13">
    <location>
        <begin position="543"/>
        <end position="558"/>
    </location>
</feature>
<evidence type="ECO:0000256" key="1">
    <source>
        <dbReference type="ARBA" id="ARBA00000548"/>
    </source>
</evidence>
<evidence type="ECO:0000256" key="5">
    <source>
        <dbReference type="ARBA" id="ARBA00017303"/>
    </source>
</evidence>
<evidence type="ECO:0000313" key="17">
    <source>
        <dbReference type="Proteomes" id="UP000092504"/>
    </source>
</evidence>
<evidence type="ECO:0000259" key="15">
    <source>
        <dbReference type="PROSITE" id="PS51166"/>
    </source>
</evidence>
<dbReference type="GO" id="GO:0005975">
    <property type="term" value="P:carbohydrate metabolic process"/>
    <property type="evidence" value="ECO:0007669"/>
    <property type="project" value="InterPro"/>
</dbReference>
<dbReference type="InterPro" id="IPR006046">
    <property type="entry name" value="Alpha_amylase"/>
</dbReference>
<dbReference type="GO" id="GO:0004556">
    <property type="term" value="F:alpha-amylase activity"/>
    <property type="evidence" value="ECO:0007669"/>
    <property type="project" value="UniProtKB-UniRule"/>
</dbReference>
<name>A0A1B8NY83_HALEL</name>
<evidence type="ECO:0000256" key="7">
    <source>
        <dbReference type="ARBA" id="ARBA00022801"/>
    </source>
</evidence>
<dbReference type="Gene3D" id="3.20.20.80">
    <property type="entry name" value="Glycosidases"/>
    <property type="match status" value="1"/>
</dbReference>
<sequence length="573" mass="62056">MNPLHRFIASTTLGVAALSASSMLPTQQAHAGAFVHLFEWKWSDVAQECENFLGPKGFSAVQVSPPQEHIQGDAWWTRYQPVSYQLQSRSGDATAFTDMVQRCNAVGVDVYADAVINHMANGSGTGTAGSPYDSGSLTYSNYSSNNFHPACAIKPEDYHNDAWRVRNCRLVGLPDLNTEDGSVQSTIADYLKQLTSLGVKGVRIDAAKHMSPSSIHEILSRTGSPIYAFQEVIDLGGEAVSSEEYTDTSDVTEFRYSASIGDIFKNQKLSNLNNFGENWGFINSNNAVVFTDNHDNQRGHGAGGDNVITYKDGSLYNLANVFMLAWPYGYPKVMSSYSFSDGDQGPPSQTVYQDGSAQCGEAWVCEHRWSSIANMVEFRNVTDGTKVSGWWDNGNNQIAFSRGSKGFVAINREDGKLSRPFDTALPDGRYRNVAGDGSCVSVQGGQVSLDIPSMTAAALHIGASCDTPPPPPEDVTVSFTCDNGSTVWGQSVYVTGNNDELGNWSPADALKLEPEDYPIWRASFTMPDNASIEWKCIKRSETDPGSQLVWQPGSNNLLETGAPGSAASTSGSF</sequence>
<dbReference type="SUPFAM" id="SSF51011">
    <property type="entry name" value="Glycosyl hydrolase domain"/>
    <property type="match status" value="1"/>
</dbReference>
<dbReference type="PRINTS" id="PR00110">
    <property type="entry name" value="ALPHAAMYLASE"/>
</dbReference>
<dbReference type="Gene3D" id="2.60.40.1180">
    <property type="entry name" value="Golgi alpha-mannosidase II"/>
    <property type="match status" value="1"/>
</dbReference>
<dbReference type="AlphaFoldDB" id="A0A1B8NY83"/>
<evidence type="ECO:0000256" key="12">
    <source>
        <dbReference type="RuleBase" id="RU361134"/>
    </source>
</evidence>
<evidence type="ECO:0000256" key="8">
    <source>
        <dbReference type="ARBA" id="ARBA00022837"/>
    </source>
</evidence>
<dbReference type="InterPro" id="IPR013780">
    <property type="entry name" value="Glyco_hydro_b"/>
</dbReference>
<feature type="compositionally biased region" description="Low complexity" evidence="13">
    <location>
        <begin position="560"/>
        <end position="573"/>
    </location>
</feature>
<evidence type="ECO:0000256" key="14">
    <source>
        <dbReference type="SAM" id="SignalP"/>
    </source>
</evidence>
<feature type="region of interest" description="Disordered" evidence="13">
    <location>
        <begin position="543"/>
        <end position="573"/>
    </location>
</feature>
<dbReference type="PROSITE" id="PS51166">
    <property type="entry name" value="CBM20"/>
    <property type="match status" value="1"/>
</dbReference>